<accession>A0A2S5TKR4</accession>
<keyword evidence="4" id="KW-1185">Reference proteome</keyword>
<name>A0A2S5TKR4_9GAMM</name>
<dbReference type="SUPFAM" id="SSF82549">
    <property type="entry name" value="DAK1/DegV-like"/>
    <property type="match status" value="1"/>
</dbReference>
<dbReference type="PROSITE" id="PS51482">
    <property type="entry name" value="DEGV"/>
    <property type="match status" value="1"/>
</dbReference>
<evidence type="ECO:0000256" key="2">
    <source>
        <dbReference type="SAM" id="Phobius"/>
    </source>
</evidence>
<keyword evidence="1" id="KW-0446">Lipid-binding</keyword>
<protein>
    <submittedName>
        <fullName evidence="3">Fatty acid-binding protein DegV</fullName>
    </submittedName>
</protein>
<organism evidence="3 4">
    <name type="scientific">Solimonas fluminis</name>
    <dbReference type="NCBI Taxonomy" id="2086571"/>
    <lineage>
        <taxon>Bacteria</taxon>
        <taxon>Pseudomonadati</taxon>
        <taxon>Pseudomonadota</taxon>
        <taxon>Gammaproteobacteria</taxon>
        <taxon>Nevskiales</taxon>
        <taxon>Nevskiaceae</taxon>
        <taxon>Solimonas</taxon>
    </lineage>
</organism>
<dbReference type="GO" id="GO:0008289">
    <property type="term" value="F:lipid binding"/>
    <property type="evidence" value="ECO:0007669"/>
    <property type="project" value="UniProtKB-KW"/>
</dbReference>
<dbReference type="PANTHER" id="PTHR33434:SF2">
    <property type="entry name" value="FATTY ACID-BINDING PROTEIN TM_1468"/>
    <property type="match status" value="1"/>
</dbReference>
<dbReference type="EMBL" id="PSNW01000001">
    <property type="protein sequence ID" value="PPE75532.1"/>
    <property type="molecule type" value="Genomic_DNA"/>
</dbReference>
<sequence>MRTGIVVDASCDLPPRFLVEHNIQVLPSSIHIGAERHSDAREPKATLDFYSGRIGRRSLQARTESYPVARIRNFFLDRLVSDFDHVICIPIWKERSPLHGKITEASLGILSNYREYRADAAARAPFSMRVLDSGTLFAGLGVQAAECAAKVREGRNYLDVLAHLGEVSRHTVSCLVPEDVAYVRERSRQRGENVGSLLHVAGQALGIKPVVALHEGRMRMVASRRGWESAANYLLRRVAQVVEEGWLCSRYVCASYGGEPERMEELAGFRDLRAACEARGVKLLLSIMSAVAAVNVGAGALSVAYSGEMAWE</sequence>
<dbReference type="RefSeq" id="WP_104228498.1">
    <property type="nucleotide sequence ID" value="NZ_PSNW01000001.1"/>
</dbReference>
<keyword evidence="2" id="KW-0472">Membrane</keyword>
<keyword evidence="2" id="KW-1133">Transmembrane helix</keyword>
<dbReference type="Pfam" id="PF02645">
    <property type="entry name" value="DegV"/>
    <property type="match status" value="1"/>
</dbReference>
<dbReference type="InterPro" id="IPR003797">
    <property type="entry name" value="DegV"/>
</dbReference>
<evidence type="ECO:0000313" key="4">
    <source>
        <dbReference type="Proteomes" id="UP000238220"/>
    </source>
</evidence>
<dbReference type="Gene3D" id="3.40.50.10170">
    <property type="match status" value="1"/>
</dbReference>
<keyword evidence="2" id="KW-0812">Transmembrane</keyword>
<reference evidence="3 4" key="1">
    <citation type="submission" date="2018-02" db="EMBL/GenBank/DDBJ databases">
        <title>Genome sequencing of Solimonas sp. HR-BB.</title>
        <authorList>
            <person name="Lee Y."/>
            <person name="Jeon C.O."/>
        </authorList>
    </citation>
    <scope>NUCLEOTIDE SEQUENCE [LARGE SCALE GENOMIC DNA]</scope>
    <source>
        <strain evidence="3 4">HR-BB</strain>
    </source>
</reference>
<dbReference type="OrthoDB" id="9760324at2"/>
<feature type="transmembrane region" description="Helical" evidence="2">
    <location>
        <begin position="283"/>
        <end position="305"/>
    </location>
</feature>
<dbReference type="Proteomes" id="UP000238220">
    <property type="component" value="Unassembled WGS sequence"/>
</dbReference>
<dbReference type="InterPro" id="IPR050270">
    <property type="entry name" value="DegV_domain_contain"/>
</dbReference>
<dbReference type="Gene3D" id="3.30.1180.10">
    <property type="match status" value="1"/>
</dbReference>
<comment type="caution">
    <text evidence="3">The sequence shown here is derived from an EMBL/GenBank/DDBJ whole genome shotgun (WGS) entry which is preliminary data.</text>
</comment>
<dbReference type="PANTHER" id="PTHR33434">
    <property type="entry name" value="DEGV DOMAIN-CONTAINING PROTEIN DR_1986-RELATED"/>
    <property type="match status" value="1"/>
</dbReference>
<dbReference type="InterPro" id="IPR043168">
    <property type="entry name" value="DegV_C"/>
</dbReference>
<gene>
    <name evidence="3" type="ORF">C3942_01165</name>
</gene>
<evidence type="ECO:0000256" key="1">
    <source>
        <dbReference type="ARBA" id="ARBA00023121"/>
    </source>
</evidence>
<proteinExistence type="predicted"/>
<dbReference type="AlphaFoldDB" id="A0A2S5TKR4"/>
<evidence type="ECO:0000313" key="3">
    <source>
        <dbReference type="EMBL" id="PPE75532.1"/>
    </source>
</evidence>